<feature type="signal peptide" evidence="3">
    <location>
        <begin position="1"/>
        <end position="19"/>
    </location>
</feature>
<dbReference type="Proteomes" id="UP001303889">
    <property type="component" value="Unassembled WGS sequence"/>
</dbReference>
<evidence type="ECO:0000313" key="5">
    <source>
        <dbReference type="EMBL" id="KAK3897763.1"/>
    </source>
</evidence>
<comment type="caution">
    <text evidence="5">The sequence shown here is derived from an EMBL/GenBank/DDBJ whole genome shotgun (WGS) entry which is preliminary data.</text>
</comment>
<gene>
    <name evidence="5" type="ORF">C8A05DRAFT_38661</name>
</gene>
<dbReference type="InterPro" id="IPR002018">
    <property type="entry name" value="CarbesteraseB"/>
</dbReference>
<accession>A0AAN6MD06</accession>
<keyword evidence="3" id="KW-0732">Signal</keyword>
<feature type="chain" id="PRO_5042661312" description="Carboxylic ester hydrolase" evidence="3">
    <location>
        <begin position="20"/>
        <end position="641"/>
    </location>
</feature>
<comment type="similarity">
    <text evidence="1 3">Belongs to the type-B carboxylesterase/lipase family.</text>
</comment>
<dbReference type="AlphaFoldDB" id="A0AAN6MD06"/>
<evidence type="ECO:0000256" key="3">
    <source>
        <dbReference type="RuleBase" id="RU361235"/>
    </source>
</evidence>
<evidence type="ECO:0000256" key="1">
    <source>
        <dbReference type="ARBA" id="ARBA00005964"/>
    </source>
</evidence>
<organism evidence="5 6">
    <name type="scientific">Staphylotrichum tortipilum</name>
    <dbReference type="NCBI Taxonomy" id="2831512"/>
    <lineage>
        <taxon>Eukaryota</taxon>
        <taxon>Fungi</taxon>
        <taxon>Dikarya</taxon>
        <taxon>Ascomycota</taxon>
        <taxon>Pezizomycotina</taxon>
        <taxon>Sordariomycetes</taxon>
        <taxon>Sordariomycetidae</taxon>
        <taxon>Sordariales</taxon>
        <taxon>Chaetomiaceae</taxon>
        <taxon>Staphylotrichum</taxon>
    </lineage>
</organism>
<dbReference type="PANTHER" id="PTHR11559">
    <property type="entry name" value="CARBOXYLESTERASE"/>
    <property type="match status" value="1"/>
</dbReference>
<dbReference type="Gene3D" id="3.40.50.1820">
    <property type="entry name" value="alpha/beta hydrolase"/>
    <property type="match status" value="1"/>
</dbReference>
<proteinExistence type="inferred from homology"/>
<dbReference type="InterPro" id="IPR019819">
    <property type="entry name" value="Carboxylesterase_B_CS"/>
</dbReference>
<protein>
    <recommendedName>
        <fullName evidence="3">Carboxylic ester hydrolase</fullName>
        <ecNumber evidence="3">3.1.1.-</ecNumber>
    </recommendedName>
</protein>
<dbReference type="EMBL" id="MU856074">
    <property type="protein sequence ID" value="KAK3897763.1"/>
    <property type="molecule type" value="Genomic_DNA"/>
</dbReference>
<dbReference type="PROSITE" id="PS00122">
    <property type="entry name" value="CARBOXYLESTERASE_B_1"/>
    <property type="match status" value="1"/>
</dbReference>
<dbReference type="GO" id="GO:0016787">
    <property type="term" value="F:hydrolase activity"/>
    <property type="evidence" value="ECO:0007669"/>
    <property type="project" value="UniProtKB-KW"/>
</dbReference>
<dbReference type="InterPro" id="IPR019826">
    <property type="entry name" value="Carboxylesterase_B_AS"/>
</dbReference>
<reference evidence="5" key="2">
    <citation type="submission" date="2023-05" db="EMBL/GenBank/DDBJ databases">
        <authorList>
            <consortium name="Lawrence Berkeley National Laboratory"/>
            <person name="Steindorff A."/>
            <person name="Hensen N."/>
            <person name="Bonometti L."/>
            <person name="Westerberg I."/>
            <person name="Brannstrom I.O."/>
            <person name="Guillou S."/>
            <person name="Cros-Aarteil S."/>
            <person name="Calhoun S."/>
            <person name="Haridas S."/>
            <person name="Kuo A."/>
            <person name="Mondo S."/>
            <person name="Pangilinan J."/>
            <person name="Riley R."/>
            <person name="Labutti K."/>
            <person name="Andreopoulos B."/>
            <person name="Lipzen A."/>
            <person name="Chen C."/>
            <person name="Yanf M."/>
            <person name="Daum C."/>
            <person name="Ng V."/>
            <person name="Clum A."/>
            <person name="Ohm R."/>
            <person name="Martin F."/>
            <person name="Silar P."/>
            <person name="Natvig D."/>
            <person name="Lalanne C."/>
            <person name="Gautier V."/>
            <person name="Ament-Velasquez S.L."/>
            <person name="Kruys A."/>
            <person name="Hutchinson M.I."/>
            <person name="Powell A.J."/>
            <person name="Barry K."/>
            <person name="Miller A.N."/>
            <person name="Grigoriev I.V."/>
            <person name="Debuchy R."/>
            <person name="Gladieux P."/>
            <person name="Thoren M.H."/>
            <person name="Johannesson H."/>
        </authorList>
    </citation>
    <scope>NUCLEOTIDE SEQUENCE</scope>
    <source>
        <strain evidence="5">CBS 103.79</strain>
    </source>
</reference>
<feature type="domain" description="Carboxylesterase type B" evidence="4">
    <location>
        <begin position="82"/>
        <end position="587"/>
    </location>
</feature>
<reference evidence="5" key="1">
    <citation type="journal article" date="2023" name="Mol. Phylogenet. Evol.">
        <title>Genome-scale phylogeny and comparative genomics of the fungal order Sordariales.</title>
        <authorList>
            <person name="Hensen N."/>
            <person name="Bonometti L."/>
            <person name="Westerberg I."/>
            <person name="Brannstrom I.O."/>
            <person name="Guillou S."/>
            <person name="Cros-Aarteil S."/>
            <person name="Calhoun S."/>
            <person name="Haridas S."/>
            <person name="Kuo A."/>
            <person name="Mondo S."/>
            <person name="Pangilinan J."/>
            <person name="Riley R."/>
            <person name="LaButti K."/>
            <person name="Andreopoulos B."/>
            <person name="Lipzen A."/>
            <person name="Chen C."/>
            <person name="Yan M."/>
            <person name="Daum C."/>
            <person name="Ng V."/>
            <person name="Clum A."/>
            <person name="Steindorff A."/>
            <person name="Ohm R.A."/>
            <person name="Martin F."/>
            <person name="Silar P."/>
            <person name="Natvig D.O."/>
            <person name="Lalanne C."/>
            <person name="Gautier V."/>
            <person name="Ament-Velasquez S.L."/>
            <person name="Kruys A."/>
            <person name="Hutchinson M.I."/>
            <person name="Powell A.J."/>
            <person name="Barry K."/>
            <person name="Miller A.N."/>
            <person name="Grigoriev I.V."/>
            <person name="Debuchy R."/>
            <person name="Gladieux P."/>
            <person name="Hiltunen Thoren M."/>
            <person name="Johannesson H."/>
        </authorList>
    </citation>
    <scope>NUCLEOTIDE SEQUENCE</scope>
    <source>
        <strain evidence="5">CBS 103.79</strain>
    </source>
</reference>
<evidence type="ECO:0000259" key="4">
    <source>
        <dbReference type="Pfam" id="PF00135"/>
    </source>
</evidence>
<dbReference type="SUPFAM" id="SSF53474">
    <property type="entry name" value="alpha/beta-Hydrolases"/>
    <property type="match status" value="1"/>
</dbReference>
<evidence type="ECO:0000313" key="6">
    <source>
        <dbReference type="Proteomes" id="UP001303889"/>
    </source>
</evidence>
<dbReference type="PROSITE" id="PS00941">
    <property type="entry name" value="CARBOXYLESTERASE_B_2"/>
    <property type="match status" value="1"/>
</dbReference>
<dbReference type="InterPro" id="IPR050309">
    <property type="entry name" value="Type-B_Carboxylest/Lipase"/>
</dbReference>
<name>A0AAN6MD06_9PEZI</name>
<sequence length="641" mass="67952">MAPLRWISGLVLAASLVSGAPQPVPDETTAAATTPDPASTTAAAPVEDIASQFVSDLIANATQAEEEQSQEKRSLFCTQDSLVVNLGYAKYRGYNDASTGLNYWKGVRYAAPPTGKLRWQPPRALPLALKAPITDANAFGPVCPQSMPAVPGAPFIPGNEDCLYLNVYAPPNAANLPVLVYIHEGGYGMGDGTHDMTEIINANDKGFVAVTIQYRLGAFGWLSSAEVKDNGAVNAGMLDQAMALAWVKLYICQFGGDPSQVTIAGESAGGGSVLYHGVALKGNLGNLLYKQGIAASPYLPFHYKYNDPQPTAKYYAFSEAVGCPSSGDVFDCLVSKDTDTLQQANYAVTQATTYGYWAFWPVTDNSYILNRPSQQMTTKKMNGDRLLVGHNANEGGLFVPPFITTVADLTGWLQNGQFPNLTPAQINTILAANPNDVNTDAAGLHFETNGVTAGATAVQYAQDANGQQQRGNNIYAEAVFACPAYWLASSYATAGSASYLYQYSVPYAYHGADVGGYFGPQTPNQSNDFVKAFRKIWGNFIRTGNPSVTAPIANGAGAANPNAAHPATNWPAWSDAAPKLMNLNTTGGVAVQAPLLWGPIVTQYVDPGLKNAISLASATTWEGGRKARCDVYMGLGASIPL</sequence>
<dbReference type="InterPro" id="IPR029058">
    <property type="entry name" value="AB_hydrolase_fold"/>
</dbReference>
<evidence type="ECO:0000256" key="2">
    <source>
        <dbReference type="ARBA" id="ARBA00022801"/>
    </source>
</evidence>
<keyword evidence="2 3" id="KW-0378">Hydrolase</keyword>
<dbReference type="EC" id="3.1.1.-" evidence="3"/>
<keyword evidence="6" id="KW-1185">Reference proteome</keyword>
<dbReference type="Pfam" id="PF00135">
    <property type="entry name" value="COesterase"/>
    <property type="match status" value="1"/>
</dbReference>